<name>A0A4Y2XCI5_ARAVE</name>
<dbReference type="EMBL" id="BGPR01073270">
    <property type="protein sequence ID" value="GBO45917.1"/>
    <property type="molecule type" value="Genomic_DNA"/>
</dbReference>
<evidence type="ECO:0000313" key="2">
    <source>
        <dbReference type="Proteomes" id="UP000499080"/>
    </source>
</evidence>
<accession>A0A4Y2XCI5</accession>
<protein>
    <submittedName>
        <fullName evidence="1">Uncharacterized protein</fullName>
    </submittedName>
</protein>
<feature type="non-terminal residue" evidence="1">
    <location>
        <position position="70"/>
    </location>
</feature>
<comment type="caution">
    <text evidence="1">The sequence shown here is derived from an EMBL/GenBank/DDBJ whole genome shotgun (WGS) entry which is preliminary data.</text>
</comment>
<sequence length="70" mass="8042">MTGFGFSVCLGFRRRNRPLSTAFFYHIYQLTLMLVPMQKDQKLKYASQILDSVSKRCVLHVVGNDDSLIS</sequence>
<proteinExistence type="predicted"/>
<reference evidence="1 2" key="1">
    <citation type="journal article" date="2019" name="Sci. Rep.">
        <title>Orb-weaving spider Araneus ventricosus genome elucidates the spidroin gene catalogue.</title>
        <authorList>
            <person name="Kono N."/>
            <person name="Nakamura H."/>
            <person name="Ohtoshi R."/>
            <person name="Moran D.A.P."/>
            <person name="Shinohara A."/>
            <person name="Yoshida Y."/>
            <person name="Fujiwara M."/>
            <person name="Mori M."/>
            <person name="Tomita M."/>
            <person name="Arakawa K."/>
        </authorList>
    </citation>
    <scope>NUCLEOTIDE SEQUENCE [LARGE SCALE GENOMIC DNA]</scope>
</reference>
<organism evidence="1 2">
    <name type="scientific">Araneus ventricosus</name>
    <name type="common">Orbweaver spider</name>
    <name type="synonym">Epeira ventricosa</name>
    <dbReference type="NCBI Taxonomy" id="182803"/>
    <lineage>
        <taxon>Eukaryota</taxon>
        <taxon>Metazoa</taxon>
        <taxon>Ecdysozoa</taxon>
        <taxon>Arthropoda</taxon>
        <taxon>Chelicerata</taxon>
        <taxon>Arachnida</taxon>
        <taxon>Araneae</taxon>
        <taxon>Araneomorphae</taxon>
        <taxon>Entelegynae</taxon>
        <taxon>Araneoidea</taxon>
        <taxon>Araneidae</taxon>
        <taxon>Araneus</taxon>
    </lineage>
</organism>
<gene>
    <name evidence="1" type="ORF">AVEN_227442_1</name>
</gene>
<dbReference type="AlphaFoldDB" id="A0A4Y2XCI5"/>
<evidence type="ECO:0000313" key="1">
    <source>
        <dbReference type="EMBL" id="GBO45917.1"/>
    </source>
</evidence>
<dbReference type="Proteomes" id="UP000499080">
    <property type="component" value="Unassembled WGS sequence"/>
</dbReference>
<keyword evidence="2" id="KW-1185">Reference proteome</keyword>